<dbReference type="CDD" id="cd06583">
    <property type="entry name" value="PGRP"/>
    <property type="match status" value="1"/>
</dbReference>
<accession>A0A1E7XCJ3</accession>
<dbReference type="SMART" id="SM00644">
    <property type="entry name" value="Ami_2"/>
    <property type="match status" value="1"/>
</dbReference>
<dbReference type="Proteomes" id="UP000177010">
    <property type="component" value="Unassembled WGS sequence"/>
</dbReference>
<organism evidence="2 3">
    <name type="scientific">Lentilactobacillus sunkii</name>
    <dbReference type="NCBI Taxonomy" id="481719"/>
    <lineage>
        <taxon>Bacteria</taxon>
        <taxon>Bacillati</taxon>
        <taxon>Bacillota</taxon>
        <taxon>Bacilli</taxon>
        <taxon>Lactobacillales</taxon>
        <taxon>Lactobacillaceae</taxon>
        <taxon>Lentilactobacillus</taxon>
    </lineage>
</organism>
<protein>
    <submittedName>
        <fullName evidence="2">Bifunctional autolysin</fullName>
    </submittedName>
</protein>
<sequence length="428" mass="48102">MILKKRLLILNLMRIFLRTTLGIVAFIGVSTLFLVTAHGDSAVNNYIYQNNLQPANVTKSIWSGFPTNKYTTGKPDGVVVHETGNPNSTIYGEIAYMKKNYQNAFVHSYVDVSRVINIANTDYLAWGCGFPGNGRFLQFEQVEVHSKSAFAKEVNNAANYTAELLHQYNLPLNNAVNDGKGTVWSHKAVAHYLGGSDHVDPDGYYAKSGQTYFGQAYTMNDFYALVKHYYGADNSSTSGSSDSQSSSGLNANSITQPATVKYNRGQGNETAVLNQSFAKYRLYNHVKGSGYSTFSYSWAYTPAYTGRKVYVDSRAIKKPSKSTWYRIRFSKAFNAQKYWVYSKALNFNPVTFADTKNEITIRKGQYALRNHVYNTATLSQITGYSKDVLNKTVRADKKAVKSYPNGSTVWYRFKLNKQNIWVCEQALK</sequence>
<feature type="domain" description="N-acetylmuramoyl-L-alanine amidase" evidence="1">
    <location>
        <begin position="63"/>
        <end position="202"/>
    </location>
</feature>
<evidence type="ECO:0000313" key="3">
    <source>
        <dbReference type="Proteomes" id="UP000177010"/>
    </source>
</evidence>
<dbReference type="GO" id="GO:0009253">
    <property type="term" value="P:peptidoglycan catabolic process"/>
    <property type="evidence" value="ECO:0007669"/>
    <property type="project" value="InterPro"/>
</dbReference>
<name>A0A1E7XCJ3_9LACO</name>
<dbReference type="InterPro" id="IPR036505">
    <property type="entry name" value="Amidase/PGRP_sf"/>
</dbReference>
<dbReference type="InterPro" id="IPR002502">
    <property type="entry name" value="Amidase_domain"/>
</dbReference>
<reference evidence="2 3" key="1">
    <citation type="submission" date="2016-09" db="EMBL/GenBank/DDBJ databases">
        <title>Genome Sequence of Lactobacillus sunkii Strain CG01.</title>
        <authorList>
            <person name="Poehlein A."/>
            <person name="Gabris C."/>
            <person name="Bengelsdorf F.R."/>
            <person name="Duerre P."/>
            <person name="Daniel R."/>
        </authorList>
    </citation>
    <scope>NUCLEOTIDE SEQUENCE [LARGE SCALE GENOMIC DNA]</scope>
    <source>
        <strain evidence="2 3">CG_D</strain>
    </source>
</reference>
<dbReference type="EMBL" id="MIQE01000012">
    <property type="protein sequence ID" value="OFA10853.1"/>
    <property type="molecule type" value="Genomic_DNA"/>
</dbReference>
<dbReference type="Pfam" id="PF01510">
    <property type="entry name" value="Amidase_2"/>
    <property type="match status" value="1"/>
</dbReference>
<dbReference type="GO" id="GO:0008745">
    <property type="term" value="F:N-acetylmuramoyl-L-alanine amidase activity"/>
    <property type="evidence" value="ECO:0007669"/>
    <property type="project" value="InterPro"/>
</dbReference>
<evidence type="ECO:0000259" key="1">
    <source>
        <dbReference type="SMART" id="SM00644"/>
    </source>
</evidence>
<dbReference type="Gene3D" id="3.40.80.10">
    <property type="entry name" value="Peptidoglycan recognition protein-like"/>
    <property type="match status" value="1"/>
</dbReference>
<proteinExistence type="predicted"/>
<dbReference type="STRING" id="481719.LASUN_14040"/>
<dbReference type="AlphaFoldDB" id="A0A1E7XCJ3"/>
<gene>
    <name evidence="2" type="primary">atl_2</name>
    <name evidence="2" type="ORF">LASUN_14040</name>
</gene>
<evidence type="ECO:0000313" key="2">
    <source>
        <dbReference type="EMBL" id="OFA10853.1"/>
    </source>
</evidence>
<comment type="caution">
    <text evidence="2">The sequence shown here is derived from an EMBL/GenBank/DDBJ whole genome shotgun (WGS) entry which is preliminary data.</text>
</comment>
<dbReference type="SUPFAM" id="SSF55846">
    <property type="entry name" value="N-acetylmuramoyl-L-alanine amidase-like"/>
    <property type="match status" value="1"/>
</dbReference>